<evidence type="ECO:0000256" key="3">
    <source>
        <dbReference type="ARBA" id="ARBA00023002"/>
    </source>
</evidence>
<dbReference type="OrthoDB" id="5243299at2"/>
<accession>A0A229SV67</accession>
<dbReference type="Pfam" id="PF01872">
    <property type="entry name" value="RibD_C"/>
    <property type="match status" value="1"/>
</dbReference>
<dbReference type="RefSeq" id="WP_093951853.1">
    <property type="nucleotide sequence ID" value="NZ_NMUL01000040.1"/>
</dbReference>
<dbReference type="Proteomes" id="UP000215199">
    <property type="component" value="Unassembled WGS sequence"/>
</dbReference>
<sequence length="249" mass="26285">MRSVWPQATGELTGADLEEIYAYPAELDRPWVQVNFVASADGAVEVDTTSAALSHAADRAVFLLGRDLADVVLVGAGTARAENYRGVVAGAKRLERRRRLGFAGVPPIAVVTRTADLDPASRLFTETAVPPIVVTTDTADTRALEAAGAEVLRAGRDDVDLPRALDLLAARGLRRIDCEGGPGLFARLIEADLVDQLCLTVAPLLVAGQAGRIAAGRAGRIAAVPRRLALASILVEDGFTLLRYRRAAG</sequence>
<name>A0A229SV67_9PSEU</name>
<dbReference type="GO" id="GO:0009231">
    <property type="term" value="P:riboflavin biosynthetic process"/>
    <property type="evidence" value="ECO:0007669"/>
    <property type="project" value="InterPro"/>
</dbReference>
<dbReference type="EMBL" id="NMUL01000040">
    <property type="protein sequence ID" value="OXM62534.1"/>
    <property type="molecule type" value="Genomic_DNA"/>
</dbReference>
<dbReference type="InterPro" id="IPR024072">
    <property type="entry name" value="DHFR-like_dom_sf"/>
</dbReference>
<feature type="domain" description="Bacterial bifunctional deaminase-reductase C-terminal" evidence="4">
    <location>
        <begin position="30"/>
        <end position="222"/>
    </location>
</feature>
<gene>
    <name evidence="5" type="ORF">CF165_34790</name>
</gene>
<dbReference type="InterPro" id="IPR050765">
    <property type="entry name" value="Riboflavin_Biosynth_HTPR"/>
</dbReference>
<proteinExistence type="predicted"/>
<dbReference type="Gene3D" id="3.40.430.10">
    <property type="entry name" value="Dihydrofolate Reductase, subunit A"/>
    <property type="match status" value="1"/>
</dbReference>
<evidence type="ECO:0000313" key="6">
    <source>
        <dbReference type="Proteomes" id="UP000215199"/>
    </source>
</evidence>
<dbReference type="NCBIfam" id="NF010663">
    <property type="entry name" value="PRK14059.1-1"/>
    <property type="match status" value="1"/>
</dbReference>
<keyword evidence="3" id="KW-0560">Oxidoreductase</keyword>
<dbReference type="InterPro" id="IPR002734">
    <property type="entry name" value="RibDG_C"/>
</dbReference>
<evidence type="ECO:0000313" key="5">
    <source>
        <dbReference type="EMBL" id="OXM62534.1"/>
    </source>
</evidence>
<comment type="pathway">
    <text evidence="1">Cofactor biosynthesis; riboflavin biosynthesis.</text>
</comment>
<dbReference type="PANTHER" id="PTHR38011">
    <property type="entry name" value="DIHYDROFOLATE REDUCTASE FAMILY PROTEIN (AFU_ORTHOLOGUE AFUA_8G06820)"/>
    <property type="match status" value="1"/>
</dbReference>
<comment type="caution">
    <text evidence="5">The sequence shown here is derived from an EMBL/GenBank/DDBJ whole genome shotgun (WGS) entry which is preliminary data.</text>
</comment>
<dbReference type="PANTHER" id="PTHR38011:SF7">
    <property type="entry name" value="2,5-DIAMINO-6-RIBOSYLAMINO-4(3H)-PYRIMIDINONE 5'-PHOSPHATE REDUCTASE"/>
    <property type="match status" value="1"/>
</dbReference>
<evidence type="ECO:0000256" key="1">
    <source>
        <dbReference type="ARBA" id="ARBA00005104"/>
    </source>
</evidence>
<protein>
    <recommendedName>
        <fullName evidence="4">Bacterial bifunctional deaminase-reductase C-terminal domain-containing protein</fullName>
    </recommendedName>
</protein>
<keyword evidence="2" id="KW-0521">NADP</keyword>
<dbReference type="SUPFAM" id="SSF53597">
    <property type="entry name" value="Dihydrofolate reductase-like"/>
    <property type="match status" value="1"/>
</dbReference>
<dbReference type="GO" id="GO:0008703">
    <property type="term" value="F:5-amino-6-(5-phosphoribosylamino)uracil reductase activity"/>
    <property type="evidence" value="ECO:0007669"/>
    <property type="project" value="InterPro"/>
</dbReference>
<keyword evidence="6" id="KW-1185">Reference proteome</keyword>
<reference evidence="6" key="1">
    <citation type="submission" date="2017-07" db="EMBL/GenBank/DDBJ databases">
        <title>Comparative genome mining reveals phylogenetic distribution patterns of secondary metabolites in Amycolatopsis.</title>
        <authorList>
            <person name="Adamek M."/>
            <person name="Alanjary M."/>
            <person name="Sales-Ortells H."/>
            <person name="Goodfellow M."/>
            <person name="Bull A.T."/>
            <person name="Kalinowski J."/>
            <person name="Ziemert N."/>
        </authorList>
    </citation>
    <scope>NUCLEOTIDE SEQUENCE [LARGE SCALE GENOMIC DNA]</scope>
    <source>
        <strain evidence="6">H5</strain>
    </source>
</reference>
<evidence type="ECO:0000259" key="4">
    <source>
        <dbReference type="Pfam" id="PF01872"/>
    </source>
</evidence>
<dbReference type="AlphaFoldDB" id="A0A229SV67"/>
<organism evidence="5 6">
    <name type="scientific">Amycolatopsis vastitatis</name>
    <dbReference type="NCBI Taxonomy" id="1905142"/>
    <lineage>
        <taxon>Bacteria</taxon>
        <taxon>Bacillati</taxon>
        <taxon>Actinomycetota</taxon>
        <taxon>Actinomycetes</taxon>
        <taxon>Pseudonocardiales</taxon>
        <taxon>Pseudonocardiaceae</taxon>
        <taxon>Amycolatopsis</taxon>
    </lineage>
</organism>
<evidence type="ECO:0000256" key="2">
    <source>
        <dbReference type="ARBA" id="ARBA00022857"/>
    </source>
</evidence>